<keyword evidence="14" id="KW-1185">Reference proteome</keyword>
<dbReference type="PaxDb" id="584708-Apau_1420"/>
<dbReference type="Pfam" id="PF02163">
    <property type="entry name" value="Peptidase_M50"/>
    <property type="match status" value="1"/>
</dbReference>
<feature type="transmembrane region" description="Helical" evidence="11">
    <location>
        <begin position="93"/>
        <end position="118"/>
    </location>
</feature>
<dbReference type="Proteomes" id="UP000005096">
    <property type="component" value="Chromosome"/>
</dbReference>
<keyword evidence="8 11" id="KW-1133">Transmembrane helix</keyword>
<dbReference type="InterPro" id="IPR001478">
    <property type="entry name" value="PDZ"/>
</dbReference>
<evidence type="ECO:0000256" key="2">
    <source>
        <dbReference type="ARBA" id="ARBA00004141"/>
    </source>
</evidence>
<dbReference type="GO" id="GO:0006508">
    <property type="term" value="P:proteolysis"/>
    <property type="evidence" value="ECO:0007669"/>
    <property type="project" value="UniProtKB-KW"/>
</dbReference>
<evidence type="ECO:0000259" key="12">
    <source>
        <dbReference type="PROSITE" id="PS50106"/>
    </source>
</evidence>
<dbReference type="SMART" id="SM00228">
    <property type="entry name" value="PDZ"/>
    <property type="match status" value="1"/>
</dbReference>
<dbReference type="AlphaFoldDB" id="E3D0L8"/>
<keyword evidence="6" id="KW-0378">Hydrolase</keyword>
<dbReference type="CDD" id="cd23081">
    <property type="entry name" value="cpPDZ_EcRseP-like"/>
    <property type="match status" value="1"/>
</dbReference>
<dbReference type="CDD" id="cd06163">
    <property type="entry name" value="S2P-M50_PDZ_RseP-like"/>
    <property type="match status" value="1"/>
</dbReference>
<dbReference type="STRING" id="584708.Apau_1420"/>
<evidence type="ECO:0000256" key="10">
    <source>
        <dbReference type="ARBA" id="ARBA00023136"/>
    </source>
</evidence>
<feature type="transmembrane region" description="Helical" evidence="11">
    <location>
        <begin position="266"/>
        <end position="286"/>
    </location>
</feature>
<keyword evidence="4 13" id="KW-0645">Protease</keyword>
<evidence type="ECO:0000256" key="4">
    <source>
        <dbReference type="ARBA" id="ARBA00022670"/>
    </source>
</evidence>
<gene>
    <name evidence="13" type="ORF">Apau_1420</name>
</gene>
<dbReference type="InterPro" id="IPR041489">
    <property type="entry name" value="PDZ_6"/>
</dbReference>
<dbReference type="PANTHER" id="PTHR42837:SF2">
    <property type="entry name" value="MEMBRANE METALLOPROTEASE ARASP2, CHLOROPLASTIC-RELATED"/>
    <property type="match status" value="1"/>
</dbReference>
<dbReference type="OrthoDB" id="9782003at2"/>
<evidence type="ECO:0000256" key="3">
    <source>
        <dbReference type="ARBA" id="ARBA00007931"/>
    </source>
</evidence>
<dbReference type="Pfam" id="PF17820">
    <property type="entry name" value="PDZ_6"/>
    <property type="match status" value="1"/>
</dbReference>
<dbReference type="InterPro" id="IPR036034">
    <property type="entry name" value="PDZ_sf"/>
</dbReference>
<evidence type="ECO:0000256" key="5">
    <source>
        <dbReference type="ARBA" id="ARBA00022692"/>
    </source>
</evidence>
<name>E3D0L8_9BACT</name>
<keyword evidence="9 13" id="KW-0482">Metalloprotease</keyword>
<evidence type="ECO:0000313" key="14">
    <source>
        <dbReference type="Proteomes" id="UP000005096"/>
    </source>
</evidence>
<dbReference type="InterPro" id="IPR008915">
    <property type="entry name" value="Peptidase_M50"/>
</dbReference>
<feature type="transmembrane region" description="Helical" evidence="11">
    <location>
        <begin position="316"/>
        <end position="334"/>
    </location>
</feature>
<comment type="subcellular location">
    <subcellularLocation>
        <location evidence="2">Membrane</location>
        <topology evidence="2">Multi-pass membrane protein</topology>
    </subcellularLocation>
</comment>
<dbReference type="PROSITE" id="PS50106">
    <property type="entry name" value="PDZ"/>
    <property type="match status" value="1"/>
</dbReference>
<dbReference type="InterPro" id="IPR004387">
    <property type="entry name" value="Pept_M50_Zn"/>
</dbReference>
<evidence type="ECO:0000313" key="13">
    <source>
        <dbReference type="EMBL" id="EFQ23839.1"/>
    </source>
</evidence>
<evidence type="ECO:0000256" key="8">
    <source>
        <dbReference type="ARBA" id="ARBA00022989"/>
    </source>
</evidence>
<keyword evidence="7" id="KW-0862">Zinc</keyword>
<dbReference type="PANTHER" id="PTHR42837">
    <property type="entry name" value="REGULATOR OF SIGMA-E PROTEASE RSEP"/>
    <property type="match status" value="1"/>
</dbReference>
<comment type="cofactor">
    <cofactor evidence="1">
        <name>Zn(2+)</name>
        <dbReference type="ChEBI" id="CHEBI:29105"/>
    </cofactor>
</comment>
<dbReference type="GO" id="GO:0016020">
    <property type="term" value="C:membrane"/>
    <property type="evidence" value="ECO:0007669"/>
    <property type="project" value="UniProtKB-SubCell"/>
</dbReference>
<dbReference type="eggNOG" id="COG0750">
    <property type="taxonomic scope" value="Bacteria"/>
</dbReference>
<dbReference type="EMBL" id="CM001022">
    <property type="protein sequence ID" value="EFQ23839.1"/>
    <property type="molecule type" value="Genomic_DNA"/>
</dbReference>
<feature type="domain" description="PDZ" evidence="12">
    <location>
        <begin position="128"/>
        <end position="183"/>
    </location>
</feature>
<evidence type="ECO:0000256" key="1">
    <source>
        <dbReference type="ARBA" id="ARBA00001947"/>
    </source>
</evidence>
<keyword evidence="10 11" id="KW-0472">Membrane</keyword>
<protein>
    <submittedName>
        <fullName evidence="13">Membrane-associated zinc metalloprotease</fullName>
    </submittedName>
</protein>
<organism evidence="13 14">
    <name type="scientific">Aminomonas paucivorans DSM 12260</name>
    <dbReference type="NCBI Taxonomy" id="584708"/>
    <lineage>
        <taxon>Bacteria</taxon>
        <taxon>Thermotogati</taxon>
        <taxon>Synergistota</taxon>
        <taxon>Synergistia</taxon>
        <taxon>Synergistales</taxon>
        <taxon>Synergistaceae</taxon>
        <taxon>Aminomonas</taxon>
    </lineage>
</organism>
<proteinExistence type="inferred from homology"/>
<evidence type="ECO:0000256" key="6">
    <source>
        <dbReference type="ARBA" id="ARBA00022801"/>
    </source>
</evidence>
<accession>E3D0L8</accession>
<dbReference type="RefSeq" id="WP_006301042.1">
    <property type="nucleotide sequence ID" value="NZ_CM001022.1"/>
</dbReference>
<dbReference type="Gene3D" id="2.30.42.10">
    <property type="match status" value="1"/>
</dbReference>
<dbReference type="GO" id="GO:0004222">
    <property type="term" value="F:metalloendopeptidase activity"/>
    <property type="evidence" value="ECO:0007669"/>
    <property type="project" value="InterPro"/>
</dbReference>
<evidence type="ECO:0000256" key="9">
    <source>
        <dbReference type="ARBA" id="ARBA00023049"/>
    </source>
</evidence>
<dbReference type="SUPFAM" id="SSF50156">
    <property type="entry name" value="PDZ domain-like"/>
    <property type="match status" value="1"/>
</dbReference>
<evidence type="ECO:0000256" key="7">
    <source>
        <dbReference type="ARBA" id="ARBA00022833"/>
    </source>
</evidence>
<sequence length="343" mass="37861">MTSLLAFLVVIGISVVIHESGHFLAARACGVRVDEFAFGMGPAVLSRQGKETRWSLRLFPLGGFVRLAGMGEPGETPCPPERSFGGKTAGQRFVILAAGSAFNLLLAWILTVLLLMGYGILDLQTPRVGEVMAGYPAQQAGIEPGDRIVGINNRKVEDWKAMASAIRREAPKGPVHLEVEREGVLRFLTVEIPTDPKEKAPLLGVRPARRTMGLLEATTQGWGYSWRMGMEILSGIWRWVFRTQKVDLTGPVGIASMAGEAARQGFWEFLSFLAILNLHLGLLNLLPFPALDGGRLVFVGLEAVLRRKVPERYENYIHYAGFVLLLTMILFVTWKDVSRLLQH</sequence>
<comment type="similarity">
    <text evidence="3">Belongs to the peptidase M50B family.</text>
</comment>
<keyword evidence="5 11" id="KW-0812">Transmembrane</keyword>
<evidence type="ECO:0000256" key="11">
    <source>
        <dbReference type="SAM" id="Phobius"/>
    </source>
</evidence>
<reference evidence="13 14" key="1">
    <citation type="journal article" date="2010" name="Stand. Genomic Sci.">
        <title>Non-contiguous finished genome sequence of Aminomonas paucivorans type strain (GLU-3).</title>
        <authorList>
            <person name="Pitluck S."/>
            <person name="Yasawong M."/>
            <person name="Held B."/>
            <person name="Lapidus A."/>
            <person name="Nolan M."/>
            <person name="Copeland A."/>
            <person name="Lucas S."/>
            <person name="Del Rio T.G."/>
            <person name="Tice H."/>
            <person name="Cheng J.F."/>
            <person name="Chertkov O."/>
            <person name="Goodwin L."/>
            <person name="Tapia R."/>
            <person name="Han C."/>
            <person name="Liolios K."/>
            <person name="Ivanova N."/>
            <person name="Mavromatis K."/>
            <person name="Ovchinnikova G."/>
            <person name="Pati A."/>
            <person name="Chen A."/>
            <person name="Palaniappan K."/>
            <person name="Land M."/>
            <person name="Hauser L."/>
            <person name="Chang Y.J."/>
            <person name="Jeffries C.D."/>
            <person name="Pukall R."/>
            <person name="Spring S."/>
            <person name="Rohde M."/>
            <person name="Sikorski J."/>
            <person name="Goker M."/>
            <person name="Woyke T."/>
            <person name="Bristow J."/>
            <person name="Eisen J.A."/>
            <person name="Markowitz V."/>
            <person name="Hugenholtz P."/>
            <person name="Kyrpides N.C."/>
            <person name="Klenk H.P."/>
        </authorList>
    </citation>
    <scope>NUCLEOTIDE SEQUENCE [LARGE SCALE GENOMIC DNA]</scope>
    <source>
        <strain evidence="13 14">DSM 12260</strain>
    </source>
</reference>
<dbReference type="HOGENOM" id="CLU_025778_1_3_0"/>